<proteinExistence type="predicted"/>
<accession>A0A2A4AIG2</accession>
<dbReference type="EMBL" id="NWBP01000033">
    <property type="protein sequence ID" value="PCC82080.1"/>
    <property type="molecule type" value="Genomic_DNA"/>
</dbReference>
<evidence type="ECO:0000256" key="1">
    <source>
        <dbReference type="SAM" id="Phobius"/>
    </source>
</evidence>
<evidence type="ECO:0000313" key="2">
    <source>
        <dbReference type="EMBL" id="PCC82080.1"/>
    </source>
</evidence>
<dbReference type="Proteomes" id="UP000218690">
    <property type="component" value="Unassembled WGS sequence"/>
</dbReference>
<keyword evidence="1" id="KW-0472">Membrane</keyword>
<reference evidence="2 3" key="1">
    <citation type="submission" date="2017-09" db="EMBL/GenBank/DDBJ databases">
        <title>Draft Genome Sequence of Corynebacterium accolens AH4003.</title>
        <authorList>
            <person name="Chen Y."/>
            <person name="Oosthuysen W.F."/>
            <person name="Kelley S."/>
            <person name="Horswill A."/>
        </authorList>
    </citation>
    <scope>NUCLEOTIDE SEQUENCE [LARGE SCALE GENOMIC DNA]</scope>
    <source>
        <strain evidence="2 3">AH4003</strain>
    </source>
</reference>
<dbReference type="AlphaFoldDB" id="A0A2A4AIG2"/>
<keyword evidence="1" id="KW-1133">Transmembrane helix</keyword>
<feature type="transmembrane region" description="Helical" evidence="1">
    <location>
        <begin position="12"/>
        <end position="32"/>
    </location>
</feature>
<evidence type="ECO:0000313" key="3">
    <source>
        <dbReference type="Proteomes" id="UP000218690"/>
    </source>
</evidence>
<name>A0A2A4AIG2_9CORY</name>
<protein>
    <submittedName>
        <fullName evidence="2">Uncharacterized protein</fullName>
    </submittedName>
</protein>
<organism evidence="2 3">
    <name type="scientific">Corynebacterium accolens</name>
    <dbReference type="NCBI Taxonomy" id="38284"/>
    <lineage>
        <taxon>Bacteria</taxon>
        <taxon>Bacillati</taxon>
        <taxon>Actinomycetota</taxon>
        <taxon>Actinomycetes</taxon>
        <taxon>Mycobacteriales</taxon>
        <taxon>Corynebacteriaceae</taxon>
        <taxon>Corynebacterium</taxon>
    </lineage>
</organism>
<comment type="caution">
    <text evidence="2">The sequence shown here is derived from an EMBL/GenBank/DDBJ whole genome shotgun (WGS) entry which is preliminary data.</text>
</comment>
<sequence length="66" mass="7297">MLFMSLGIVELLFMLVPLLIIVAIVAGVVWWAKKVRSDQQDIKHMLAEQQMAQGSTQQPGTSSAQI</sequence>
<gene>
    <name evidence="2" type="ORF">COM45_10245</name>
</gene>
<keyword evidence="1" id="KW-0812">Transmembrane</keyword>